<accession>A0A8X6G3E8</accession>
<organism evidence="1 2">
    <name type="scientific">Trichonephila clavata</name>
    <name type="common">Joro spider</name>
    <name type="synonym">Nephila clavata</name>
    <dbReference type="NCBI Taxonomy" id="2740835"/>
    <lineage>
        <taxon>Eukaryota</taxon>
        <taxon>Metazoa</taxon>
        <taxon>Ecdysozoa</taxon>
        <taxon>Arthropoda</taxon>
        <taxon>Chelicerata</taxon>
        <taxon>Arachnida</taxon>
        <taxon>Araneae</taxon>
        <taxon>Araneomorphae</taxon>
        <taxon>Entelegynae</taxon>
        <taxon>Araneoidea</taxon>
        <taxon>Nephilidae</taxon>
        <taxon>Trichonephila</taxon>
    </lineage>
</organism>
<sequence length="91" mass="11257">MRHTYINMQQPLTLMRRVHAPHFWLRIQYDKSLSNEMNFPVKSNCRQASDDVHWNAWRFVSSPAKRRLALMGWQMRLLFRLVFEEFWRDCE</sequence>
<dbReference type="AlphaFoldDB" id="A0A8X6G3E8"/>
<evidence type="ECO:0000313" key="2">
    <source>
        <dbReference type="Proteomes" id="UP000887116"/>
    </source>
</evidence>
<protein>
    <submittedName>
        <fullName evidence="1">Uncharacterized protein</fullName>
    </submittedName>
</protein>
<dbReference type="Proteomes" id="UP000887116">
    <property type="component" value="Unassembled WGS sequence"/>
</dbReference>
<gene>
    <name evidence="1" type="ORF">TNCT_217101</name>
</gene>
<reference evidence="1" key="1">
    <citation type="submission" date="2020-07" db="EMBL/GenBank/DDBJ databases">
        <title>Multicomponent nature underlies the extraordinary mechanical properties of spider dragline silk.</title>
        <authorList>
            <person name="Kono N."/>
            <person name="Nakamura H."/>
            <person name="Mori M."/>
            <person name="Yoshida Y."/>
            <person name="Ohtoshi R."/>
            <person name="Malay A.D."/>
            <person name="Moran D.A.P."/>
            <person name="Tomita M."/>
            <person name="Numata K."/>
            <person name="Arakawa K."/>
        </authorList>
    </citation>
    <scope>NUCLEOTIDE SEQUENCE</scope>
</reference>
<proteinExistence type="predicted"/>
<name>A0A8X6G3E8_TRICU</name>
<keyword evidence="2" id="KW-1185">Reference proteome</keyword>
<evidence type="ECO:0000313" key="1">
    <source>
        <dbReference type="EMBL" id="GFQ95437.1"/>
    </source>
</evidence>
<comment type="caution">
    <text evidence="1">The sequence shown here is derived from an EMBL/GenBank/DDBJ whole genome shotgun (WGS) entry which is preliminary data.</text>
</comment>
<dbReference type="EMBL" id="BMAO01014512">
    <property type="protein sequence ID" value="GFQ95437.1"/>
    <property type="molecule type" value="Genomic_DNA"/>
</dbReference>